<dbReference type="RefSeq" id="WP_101534656.1">
    <property type="nucleotide sequence ID" value="NZ_JBFHIU010000002.1"/>
</dbReference>
<protein>
    <recommendedName>
        <fullName evidence="5">Glycosyltransferase family 1 protein</fullName>
    </recommendedName>
</protein>
<gene>
    <name evidence="3" type="ORF">C0081_15060</name>
</gene>
<proteinExistence type="predicted"/>
<dbReference type="CDD" id="cd03801">
    <property type="entry name" value="GT4_PimA-like"/>
    <property type="match status" value="1"/>
</dbReference>
<reference evidence="3 4" key="1">
    <citation type="submission" date="2018-01" db="EMBL/GenBank/DDBJ databases">
        <title>The draft genome sequence of Cohaesibacter sp. H1304.</title>
        <authorList>
            <person name="Wang N.-N."/>
            <person name="Du Z.-J."/>
        </authorList>
    </citation>
    <scope>NUCLEOTIDE SEQUENCE [LARGE SCALE GENOMIC DNA]</scope>
    <source>
        <strain evidence="3 4">H1304</strain>
    </source>
</reference>
<sequence length="381" mass="41105">MIVISAQAFPPRTGGIQNLLAGTAEYIAKAGYSVLVLADGGKDARQWQQQANLPYEVEWFSGPRPLRRRLKARRLSQLVKSGEVQALYADTWKSLELLDPSQPFPVVTWAHGNEFPNVGKKIERIQAALSKADHIIFNSQETMGRAKAFTPAGALSSIVHPPIFDPELPAPEDQARLDQIWSTHSPKLLCTCRLIDWKGLDQAISAMPAILQQFPDAKLAIAGIGDDLERLQALVLSLDLDKNVEFLGWIDDSTKTALFRSADLFLQPGRQVIEEREGYGISYVEAALQGLPTVCGDAGGAPEAIVDGVTGLVVDATSTENVSSAVLSVLGDKALHASMQSSSKTHGEACLWRNRIAAVLAPCGLAPVNDLSEHDINGVAT</sequence>
<dbReference type="AlphaFoldDB" id="A0A2N5XP00"/>
<dbReference type="Pfam" id="PF13439">
    <property type="entry name" value="Glyco_transf_4"/>
    <property type="match status" value="1"/>
</dbReference>
<dbReference type="InterPro" id="IPR050194">
    <property type="entry name" value="Glycosyltransferase_grp1"/>
</dbReference>
<feature type="domain" description="Glycosyl transferase family 1" evidence="1">
    <location>
        <begin position="184"/>
        <end position="343"/>
    </location>
</feature>
<dbReference type="OrthoDB" id="9781738at2"/>
<dbReference type="PANTHER" id="PTHR45947">
    <property type="entry name" value="SULFOQUINOVOSYL TRANSFERASE SQD2"/>
    <property type="match status" value="1"/>
</dbReference>
<comment type="caution">
    <text evidence="3">The sequence shown here is derived from an EMBL/GenBank/DDBJ whole genome shotgun (WGS) entry which is preliminary data.</text>
</comment>
<evidence type="ECO:0000313" key="4">
    <source>
        <dbReference type="Proteomes" id="UP000234881"/>
    </source>
</evidence>
<feature type="domain" description="Glycosyltransferase subfamily 4-like N-terminal" evidence="2">
    <location>
        <begin position="14"/>
        <end position="147"/>
    </location>
</feature>
<dbReference type="Gene3D" id="3.40.50.2000">
    <property type="entry name" value="Glycogen Phosphorylase B"/>
    <property type="match status" value="2"/>
</dbReference>
<dbReference type="GO" id="GO:0016758">
    <property type="term" value="F:hexosyltransferase activity"/>
    <property type="evidence" value="ECO:0007669"/>
    <property type="project" value="TreeGrafter"/>
</dbReference>
<dbReference type="SUPFAM" id="SSF53756">
    <property type="entry name" value="UDP-Glycosyltransferase/glycogen phosphorylase"/>
    <property type="match status" value="1"/>
</dbReference>
<dbReference type="InterPro" id="IPR001296">
    <property type="entry name" value="Glyco_trans_1"/>
</dbReference>
<keyword evidence="4" id="KW-1185">Reference proteome</keyword>
<dbReference type="Pfam" id="PF00534">
    <property type="entry name" value="Glycos_transf_1"/>
    <property type="match status" value="1"/>
</dbReference>
<evidence type="ECO:0000313" key="3">
    <source>
        <dbReference type="EMBL" id="PLW76223.1"/>
    </source>
</evidence>
<evidence type="ECO:0000259" key="1">
    <source>
        <dbReference type="Pfam" id="PF00534"/>
    </source>
</evidence>
<organism evidence="3 4">
    <name type="scientific">Cohaesibacter celericrescens</name>
    <dbReference type="NCBI Taxonomy" id="2067669"/>
    <lineage>
        <taxon>Bacteria</taxon>
        <taxon>Pseudomonadati</taxon>
        <taxon>Pseudomonadota</taxon>
        <taxon>Alphaproteobacteria</taxon>
        <taxon>Hyphomicrobiales</taxon>
        <taxon>Cohaesibacteraceae</taxon>
    </lineage>
</organism>
<dbReference type="EMBL" id="PKUQ01000031">
    <property type="protein sequence ID" value="PLW76223.1"/>
    <property type="molecule type" value="Genomic_DNA"/>
</dbReference>
<name>A0A2N5XP00_9HYPH</name>
<evidence type="ECO:0000259" key="2">
    <source>
        <dbReference type="Pfam" id="PF13439"/>
    </source>
</evidence>
<dbReference type="PANTHER" id="PTHR45947:SF3">
    <property type="entry name" value="SULFOQUINOVOSYL TRANSFERASE SQD2"/>
    <property type="match status" value="1"/>
</dbReference>
<dbReference type="Proteomes" id="UP000234881">
    <property type="component" value="Unassembled WGS sequence"/>
</dbReference>
<accession>A0A2N5XP00</accession>
<dbReference type="InterPro" id="IPR028098">
    <property type="entry name" value="Glyco_trans_4-like_N"/>
</dbReference>
<evidence type="ECO:0008006" key="5">
    <source>
        <dbReference type="Google" id="ProtNLM"/>
    </source>
</evidence>